<dbReference type="RefSeq" id="WP_025834017.1">
    <property type="nucleotide sequence ID" value="NZ_FQZN01000014.1"/>
</dbReference>
<keyword evidence="4" id="KW-0547">Nucleotide-binding</keyword>
<dbReference type="AlphaFoldDB" id="A0A1M6G6Q2"/>
<feature type="transmembrane region" description="Helical" evidence="8">
    <location>
        <begin position="12"/>
        <end position="31"/>
    </location>
</feature>
<dbReference type="eggNOG" id="COG4191">
    <property type="taxonomic scope" value="Bacteria"/>
</dbReference>
<proteinExistence type="predicted"/>
<dbReference type="GO" id="GO:0004673">
    <property type="term" value="F:protein histidine kinase activity"/>
    <property type="evidence" value="ECO:0007669"/>
    <property type="project" value="UniProtKB-EC"/>
</dbReference>
<sequence>MKHIYRHITDRYLFRLFTSLALAGIVALSAIYRDIPWTVLSALLLLLSIRWQWKLYRRYTQKILFLLDAIENNDTSIHFSEHEDIPDNRIVNQALNRVASILYNVKSETAQQEKYYELILDCISTGILVLNDAGAVYQKNNEALRLLGLDVFTHVSQLVRVDAQLMGLLTHCRPGDKLQTRLSNERGTVNLSIRVSDITIRQEHLRILALNDINNELDEKEIDSWIRLTRVLTHEIMNSVTPITSLSDTLLTLIQGNEELKMKSEPISSDKETAEEIRNGLHTISATGKGLLSFVENYRRFTRIPKPEPSLFYVKGFINRMVELARHQYPDSRISFRIHITPDDLILYADENLISQVLINLLKNAIQAIETEGTSEGIITLRAYCNESEAVLIEVSNNGPAIPPEMAEHIFIPFFTTKEGGSGIGLSISRQIMRLSGGSLSLYPGKETMFMLKFN</sequence>
<dbReference type="PROSITE" id="PS50112">
    <property type="entry name" value="PAS"/>
    <property type="match status" value="1"/>
</dbReference>
<dbReference type="Gene3D" id="3.30.565.10">
    <property type="entry name" value="Histidine kinase-like ATPase, C-terminal domain"/>
    <property type="match status" value="1"/>
</dbReference>
<dbReference type="EC" id="2.7.13.3" evidence="2"/>
<dbReference type="EMBL" id="FQZN01000014">
    <property type="protein sequence ID" value="SHJ05622.1"/>
    <property type="molecule type" value="Genomic_DNA"/>
</dbReference>
<dbReference type="PRINTS" id="PR00344">
    <property type="entry name" value="BCTRLSENSOR"/>
</dbReference>
<keyword evidence="8" id="KW-1133">Transmembrane helix</keyword>
<reference evidence="12" key="1">
    <citation type="submission" date="2016-11" db="EMBL/GenBank/DDBJ databases">
        <authorList>
            <person name="Varghese N."/>
            <person name="Submissions S."/>
        </authorList>
    </citation>
    <scope>NUCLEOTIDE SEQUENCE [LARGE SCALE GENOMIC DNA]</scope>
    <source>
        <strain evidence="12">DSM 26884</strain>
    </source>
</reference>
<keyword evidence="8" id="KW-0812">Transmembrane</keyword>
<dbReference type="InterPro" id="IPR000014">
    <property type="entry name" value="PAS"/>
</dbReference>
<name>A0A1M6G6Q2_9BACE</name>
<keyword evidence="8" id="KW-0472">Membrane</keyword>
<feature type="domain" description="PAS" evidence="10">
    <location>
        <begin position="112"/>
        <end position="149"/>
    </location>
</feature>
<dbReference type="InterPro" id="IPR036890">
    <property type="entry name" value="HATPase_C_sf"/>
</dbReference>
<dbReference type="Proteomes" id="UP000184192">
    <property type="component" value="Unassembled WGS sequence"/>
</dbReference>
<evidence type="ECO:0000313" key="11">
    <source>
        <dbReference type="EMBL" id="SHJ05622.1"/>
    </source>
</evidence>
<evidence type="ECO:0000313" key="12">
    <source>
        <dbReference type="Proteomes" id="UP000184192"/>
    </source>
</evidence>
<organism evidence="11 12">
    <name type="scientific">Bacteroides stercorirosoris</name>
    <dbReference type="NCBI Taxonomy" id="871324"/>
    <lineage>
        <taxon>Bacteria</taxon>
        <taxon>Pseudomonadati</taxon>
        <taxon>Bacteroidota</taxon>
        <taxon>Bacteroidia</taxon>
        <taxon>Bacteroidales</taxon>
        <taxon>Bacteroidaceae</taxon>
        <taxon>Bacteroides</taxon>
    </lineage>
</organism>
<dbReference type="PROSITE" id="PS50109">
    <property type="entry name" value="HIS_KIN"/>
    <property type="match status" value="1"/>
</dbReference>
<evidence type="ECO:0000256" key="5">
    <source>
        <dbReference type="ARBA" id="ARBA00022777"/>
    </source>
</evidence>
<dbReference type="GeneID" id="92712534"/>
<comment type="catalytic activity">
    <reaction evidence="1">
        <text>ATP + protein L-histidine = ADP + protein N-phospho-L-histidine.</text>
        <dbReference type="EC" id="2.7.13.3"/>
    </reaction>
</comment>
<protein>
    <recommendedName>
        <fullName evidence="2">histidine kinase</fullName>
        <ecNumber evidence="2">2.7.13.3</ecNumber>
    </recommendedName>
</protein>
<dbReference type="InterPro" id="IPR003594">
    <property type="entry name" value="HATPase_dom"/>
</dbReference>
<dbReference type="Pfam" id="PF02518">
    <property type="entry name" value="HATPase_c"/>
    <property type="match status" value="1"/>
</dbReference>
<dbReference type="InterPro" id="IPR004358">
    <property type="entry name" value="Sig_transdc_His_kin-like_C"/>
</dbReference>
<dbReference type="SMART" id="SM00387">
    <property type="entry name" value="HATPase_c"/>
    <property type="match status" value="1"/>
</dbReference>
<dbReference type="GO" id="GO:0000160">
    <property type="term" value="P:phosphorelay signal transduction system"/>
    <property type="evidence" value="ECO:0007669"/>
    <property type="project" value="UniProtKB-KW"/>
</dbReference>
<evidence type="ECO:0000259" key="10">
    <source>
        <dbReference type="PROSITE" id="PS50112"/>
    </source>
</evidence>
<dbReference type="SUPFAM" id="SSF55874">
    <property type="entry name" value="ATPase domain of HSP90 chaperone/DNA topoisomerase II/histidine kinase"/>
    <property type="match status" value="1"/>
</dbReference>
<evidence type="ECO:0000259" key="9">
    <source>
        <dbReference type="PROSITE" id="PS50109"/>
    </source>
</evidence>
<evidence type="ECO:0000256" key="7">
    <source>
        <dbReference type="ARBA" id="ARBA00023012"/>
    </source>
</evidence>
<evidence type="ECO:0000256" key="8">
    <source>
        <dbReference type="SAM" id="Phobius"/>
    </source>
</evidence>
<dbReference type="InterPro" id="IPR005467">
    <property type="entry name" value="His_kinase_dom"/>
</dbReference>
<accession>A0A1M6G6Q2</accession>
<evidence type="ECO:0000256" key="4">
    <source>
        <dbReference type="ARBA" id="ARBA00022741"/>
    </source>
</evidence>
<feature type="domain" description="Histidine kinase" evidence="9">
    <location>
        <begin position="231"/>
        <end position="455"/>
    </location>
</feature>
<keyword evidence="7" id="KW-0902">Two-component regulatory system</keyword>
<keyword evidence="12" id="KW-1185">Reference proteome</keyword>
<dbReference type="PANTHER" id="PTHR43065:SF46">
    <property type="entry name" value="C4-DICARBOXYLATE TRANSPORT SENSOR PROTEIN DCTB"/>
    <property type="match status" value="1"/>
</dbReference>
<evidence type="ECO:0000256" key="6">
    <source>
        <dbReference type="ARBA" id="ARBA00022840"/>
    </source>
</evidence>
<dbReference type="GO" id="GO:0005524">
    <property type="term" value="F:ATP binding"/>
    <property type="evidence" value="ECO:0007669"/>
    <property type="project" value="UniProtKB-KW"/>
</dbReference>
<evidence type="ECO:0000256" key="2">
    <source>
        <dbReference type="ARBA" id="ARBA00012438"/>
    </source>
</evidence>
<keyword evidence="3" id="KW-0808">Transferase</keyword>
<evidence type="ECO:0000256" key="1">
    <source>
        <dbReference type="ARBA" id="ARBA00000085"/>
    </source>
</evidence>
<gene>
    <name evidence="11" type="ORF">SAMN05444350_11431</name>
</gene>
<keyword evidence="5 11" id="KW-0418">Kinase</keyword>
<keyword evidence="6" id="KW-0067">ATP-binding</keyword>
<evidence type="ECO:0000256" key="3">
    <source>
        <dbReference type="ARBA" id="ARBA00022679"/>
    </source>
</evidence>
<dbReference type="PANTHER" id="PTHR43065">
    <property type="entry name" value="SENSOR HISTIDINE KINASE"/>
    <property type="match status" value="1"/>
</dbReference>